<evidence type="ECO:0000313" key="1">
    <source>
        <dbReference type="Proteomes" id="UP000035680"/>
    </source>
</evidence>
<protein>
    <submittedName>
        <fullName evidence="2">Reverse transcriptase domain-containing protein</fullName>
    </submittedName>
</protein>
<accession>A0A0K0FP75</accession>
<reference evidence="1" key="1">
    <citation type="submission" date="2014-07" db="EMBL/GenBank/DDBJ databases">
        <authorList>
            <person name="Martin A.A"/>
            <person name="De Silva N."/>
        </authorList>
    </citation>
    <scope>NUCLEOTIDE SEQUENCE</scope>
</reference>
<proteinExistence type="predicted"/>
<name>A0A0K0FP75_STRVS</name>
<sequence length="76" mass="8969">MVTSTKAQWKKLPTLKARLQHEIMYYVDDSSSQTPSIHSYIRNLEKYVQLKFIKQKTEISGIGINYLRISDDYDIE</sequence>
<evidence type="ECO:0000313" key="2">
    <source>
        <dbReference type="WBParaSite" id="SVE_1092700.1"/>
    </source>
</evidence>
<reference evidence="2" key="2">
    <citation type="submission" date="2015-08" db="UniProtKB">
        <authorList>
            <consortium name="WormBaseParasite"/>
        </authorList>
    </citation>
    <scope>IDENTIFICATION</scope>
</reference>
<keyword evidence="1" id="KW-1185">Reference proteome</keyword>
<dbReference type="AlphaFoldDB" id="A0A0K0FP75"/>
<dbReference type="Proteomes" id="UP000035680">
    <property type="component" value="Unassembled WGS sequence"/>
</dbReference>
<organism evidence="1 2">
    <name type="scientific">Strongyloides venezuelensis</name>
    <name type="common">Threadworm</name>
    <dbReference type="NCBI Taxonomy" id="75913"/>
    <lineage>
        <taxon>Eukaryota</taxon>
        <taxon>Metazoa</taxon>
        <taxon>Ecdysozoa</taxon>
        <taxon>Nematoda</taxon>
        <taxon>Chromadorea</taxon>
        <taxon>Rhabditida</taxon>
        <taxon>Tylenchina</taxon>
        <taxon>Panagrolaimomorpha</taxon>
        <taxon>Strongyloidoidea</taxon>
        <taxon>Strongyloididae</taxon>
        <taxon>Strongyloides</taxon>
    </lineage>
</organism>
<dbReference type="WBParaSite" id="SVE_1092700.1">
    <property type="protein sequence ID" value="SVE_1092700.1"/>
    <property type="gene ID" value="SVE_1092700"/>
</dbReference>